<accession>A0A7I9XS00</accession>
<dbReference type="EMBL" id="BLKV01000002">
    <property type="protein sequence ID" value="GFG72067.1"/>
    <property type="molecule type" value="Genomic_DNA"/>
</dbReference>
<proteinExistence type="inferred from homology"/>
<dbReference type="RefSeq" id="WP_085085976.1">
    <property type="nucleotide sequence ID" value="NZ_BLKV01000002.1"/>
</dbReference>
<dbReference type="InterPro" id="IPR000873">
    <property type="entry name" value="AMP-dep_synth/lig_dom"/>
</dbReference>
<keyword evidence="8" id="KW-0443">Lipid metabolism</keyword>
<evidence type="ECO:0000256" key="7">
    <source>
        <dbReference type="ARBA" id="ARBA00022857"/>
    </source>
</evidence>
<dbReference type="Gene3D" id="3.40.47.10">
    <property type="match status" value="1"/>
</dbReference>
<keyword evidence="4" id="KW-0436">Ligase</keyword>
<dbReference type="Gene3D" id="3.40.50.12780">
    <property type="entry name" value="N-terminal domain of ligase-like"/>
    <property type="match status" value="1"/>
</dbReference>
<dbReference type="Pfam" id="PF00550">
    <property type="entry name" value="PP-binding"/>
    <property type="match status" value="2"/>
</dbReference>
<evidence type="ECO:0000256" key="9">
    <source>
        <dbReference type="ARBA" id="ARBA00023268"/>
    </source>
</evidence>
<evidence type="ECO:0008006" key="16">
    <source>
        <dbReference type="Google" id="ProtNLM"/>
    </source>
</evidence>
<dbReference type="InterPro" id="IPR016036">
    <property type="entry name" value="Malonyl_transacylase_ACP-bd"/>
</dbReference>
<keyword evidence="2" id="KW-0596">Phosphopantetheine</keyword>
<dbReference type="SMART" id="SM00827">
    <property type="entry name" value="PKS_AT"/>
    <property type="match status" value="1"/>
</dbReference>
<dbReference type="SMART" id="SM00823">
    <property type="entry name" value="PKS_PP"/>
    <property type="match status" value="2"/>
</dbReference>
<dbReference type="InterPro" id="IPR014043">
    <property type="entry name" value="Acyl_transferase_dom"/>
</dbReference>
<dbReference type="SUPFAM" id="SSF52151">
    <property type="entry name" value="FabD/lysophospholipase-like"/>
    <property type="match status" value="1"/>
</dbReference>
<feature type="region of interest" description="Disordered" evidence="11">
    <location>
        <begin position="1738"/>
        <end position="1757"/>
    </location>
</feature>
<evidence type="ECO:0000256" key="6">
    <source>
        <dbReference type="ARBA" id="ARBA00022832"/>
    </source>
</evidence>
<dbReference type="InterPro" id="IPR020806">
    <property type="entry name" value="PKS_PP-bd"/>
</dbReference>
<dbReference type="GO" id="GO:0004315">
    <property type="term" value="F:3-oxoacyl-[acyl-carrier-protein] synthase activity"/>
    <property type="evidence" value="ECO:0007669"/>
    <property type="project" value="InterPro"/>
</dbReference>
<dbReference type="SUPFAM" id="SSF56801">
    <property type="entry name" value="Acetyl-CoA synthetase-like"/>
    <property type="match status" value="1"/>
</dbReference>
<dbReference type="FunFam" id="3.40.50.12780:FF:000013">
    <property type="entry name" value="Long-chain-fatty-acid--AMP ligase FadD32"/>
    <property type="match status" value="1"/>
</dbReference>
<keyword evidence="3" id="KW-0597">Phosphoprotein</keyword>
<evidence type="ECO:0000256" key="4">
    <source>
        <dbReference type="ARBA" id="ARBA00022598"/>
    </source>
</evidence>
<feature type="domain" description="Carrier" evidence="12">
    <location>
        <begin position="611"/>
        <end position="688"/>
    </location>
</feature>
<dbReference type="InterPro" id="IPR045851">
    <property type="entry name" value="AMP-bd_C_sf"/>
</dbReference>
<dbReference type="InterPro" id="IPR016039">
    <property type="entry name" value="Thiolase-like"/>
</dbReference>
<dbReference type="FunFam" id="3.40.47.10:FF:000019">
    <property type="entry name" value="Polyketide synthase type I"/>
    <property type="match status" value="1"/>
</dbReference>
<dbReference type="Pfam" id="PF00698">
    <property type="entry name" value="Acyl_transf_1"/>
    <property type="match status" value="1"/>
</dbReference>
<dbReference type="Gene3D" id="3.30.70.3290">
    <property type="match status" value="1"/>
</dbReference>
<dbReference type="GO" id="GO:0071766">
    <property type="term" value="P:Actinobacterium-type cell wall biogenesis"/>
    <property type="evidence" value="ECO:0007669"/>
    <property type="project" value="UniProtKB-ARBA"/>
</dbReference>
<dbReference type="InterPro" id="IPR040097">
    <property type="entry name" value="FAAL/FAAC"/>
</dbReference>
<dbReference type="SUPFAM" id="SSF55048">
    <property type="entry name" value="Probable ACP-binding domain of malonyl-CoA ACP transacylase"/>
    <property type="match status" value="1"/>
</dbReference>
<protein>
    <recommendedName>
        <fullName evidence="16">Beta-ketoacyl synthase</fullName>
    </recommendedName>
</protein>
<dbReference type="InterPro" id="IPR014031">
    <property type="entry name" value="Ketoacyl_synth_C"/>
</dbReference>
<dbReference type="InterPro" id="IPR001227">
    <property type="entry name" value="Ac_transferase_dom_sf"/>
</dbReference>
<organism evidence="14 15">
    <name type="scientific">Mycolicibacter senuensis</name>
    <dbReference type="NCBI Taxonomy" id="386913"/>
    <lineage>
        <taxon>Bacteria</taxon>
        <taxon>Bacillati</taxon>
        <taxon>Actinomycetota</taxon>
        <taxon>Actinomycetes</taxon>
        <taxon>Mycobacteriales</taxon>
        <taxon>Mycobacteriaceae</taxon>
        <taxon>Mycolicibacter</taxon>
    </lineage>
</organism>
<evidence type="ECO:0000256" key="11">
    <source>
        <dbReference type="SAM" id="MobiDB-lite"/>
    </source>
</evidence>
<dbReference type="PROSITE" id="PS50075">
    <property type="entry name" value="CARRIER"/>
    <property type="match status" value="2"/>
</dbReference>
<dbReference type="SMART" id="SM01294">
    <property type="entry name" value="PKS_PP_betabranch"/>
    <property type="match status" value="1"/>
</dbReference>
<evidence type="ECO:0000313" key="15">
    <source>
        <dbReference type="Proteomes" id="UP000465263"/>
    </source>
</evidence>
<dbReference type="GO" id="GO:0006633">
    <property type="term" value="P:fatty acid biosynthetic process"/>
    <property type="evidence" value="ECO:0007669"/>
    <property type="project" value="InterPro"/>
</dbReference>
<dbReference type="OrthoDB" id="9778690at2"/>
<dbReference type="InterPro" id="IPR016035">
    <property type="entry name" value="Acyl_Trfase/lysoPLipase"/>
</dbReference>
<dbReference type="FunFam" id="3.40.366.10:FF:000002">
    <property type="entry name" value="Probable polyketide synthase 2"/>
    <property type="match status" value="1"/>
</dbReference>
<dbReference type="PROSITE" id="PS52004">
    <property type="entry name" value="KS3_2"/>
    <property type="match status" value="1"/>
</dbReference>
<dbReference type="GO" id="GO:0031177">
    <property type="term" value="F:phosphopantetheine binding"/>
    <property type="evidence" value="ECO:0007669"/>
    <property type="project" value="InterPro"/>
</dbReference>
<dbReference type="InterPro" id="IPR014030">
    <property type="entry name" value="Ketoacyl_synth_N"/>
</dbReference>
<dbReference type="Gene3D" id="3.30.300.30">
    <property type="match status" value="1"/>
</dbReference>
<evidence type="ECO:0000256" key="1">
    <source>
        <dbReference type="ARBA" id="ARBA00006432"/>
    </source>
</evidence>
<dbReference type="InterPro" id="IPR018201">
    <property type="entry name" value="Ketoacyl_synth_AS"/>
</dbReference>
<reference evidence="14 15" key="1">
    <citation type="journal article" date="2019" name="Emerg. Microbes Infect.">
        <title>Comprehensive subspecies identification of 175 nontuberculous mycobacteria species based on 7547 genomic profiles.</title>
        <authorList>
            <person name="Matsumoto Y."/>
            <person name="Kinjo T."/>
            <person name="Motooka D."/>
            <person name="Nabeya D."/>
            <person name="Jung N."/>
            <person name="Uechi K."/>
            <person name="Horii T."/>
            <person name="Iida T."/>
            <person name="Fujita J."/>
            <person name="Nakamura S."/>
        </authorList>
    </citation>
    <scope>NUCLEOTIDE SEQUENCE [LARGE SCALE GENOMIC DNA]</scope>
    <source>
        <strain evidence="14 15">JCM 16017</strain>
    </source>
</reference>
<dbReference type="Gene3D" id="3.40.366.10">
    <property type="entry name" value="Malonyl-Coenzyme A Acyl Carrier Protein, domain 2"/>
    <property type="match status" value="1"/>
</dbReference>
<dbReference type="InterPro" id="IPR020845">
    <property type="entry name" value="AMP-binding_CS"/>
</dbReference>
<evidence type="ECO:0000256" key="10">
    <source>
        <dbReference type="ARBA" id="ARBA00023315"/>
    </source>
</evidence>
<dbReference type="Pfam" id="PF23024">
    <property type="entry name" value="AMP-dom_DIP2-like"/>
    <property type="match status" value="1"/>
</dbReference>
<dbReference type="GO" id="GO:0004312">
    <property type="term" value="F:fatty acid synthase activity"/>
    <property type="evidence" value="ECO:0007669"/>
    <property type="project" value="TreeGrafter"/>
</dbReference>
<keyword evidence="10" id="KW-0012">Acyltransferase</keyword>
<evidence type="ECO:0000259" key="12">
    <source>
        <dbReference type="PROSITE" id="PS50075"/>
    </source>
</evidence>
<evidence type="ECO:0000256" key="5">
    <source>
        <dbReference type="ARBA" id="ARBA00022679"/>
    </source>
</evidence>
<dbReference type="InterPro" id="IPR036291">
    <property type="entry name" value="NAD(P)-bd_dom_sf"/>
</dbReference>
<evidence type="ECO:0000256" key="2">
    <source>
        <dbReference type="ARBA" id="ARBA00022450"/>
    </source>
</evidence>
<dbReference type="CDD" id="cd08955">
    <property type="entry name" value="KR_2_FAS_SDR_x"/>
    <property type="match status" value="1"/>
</dbReference>
<dbReference type="SMART" id="SM00822">
    <property type="entry name" value="PKS_KR"/>
    <property type="match status" value="1"/>
</dbReference>
<dbReference type="PANTHER" id="PTHR43775">
    <property type="entry name" value="FATTY ACID SYNTHASE"/>
    <property type="match status" value="1"/>
</dbReference>
<dbReference type="Pfam" id="PF08659">
    <property type="entry name" value="KR"/>
    <property type="match status" value="1"/>
</dbReference>
<keyword evidence="6" id="KW-0276">Fatty acid metabolism</keyword>
<dbReference type="SUPFAM" id="SSF53901">
    <property type="entry name" value="Thiolase-like"/>
    <property type="match status" value="1"/>
</dbReference>
<keyword evidence="15" id="KW-1185">Reference proteome</keyword>
<dbReference type="Pfam" id="PF16197">
    <property type="entry name" value="KAsynt_C_assoc"/>
    <property type="match status" value="1"/>
</dbReference>
<dbReference type="SUPFAM" id="SSF51735">
    <property type="entry name" value="NAD(P)-binding Rossmann-fold domains"/>
    <property type="match status" value="2"/>
</dbReference>
<keyword evidence="7" id="KW-0521">NADP</keyword>
<keyword evidence="5" id="KW-0808">Transferase</keyword>
<dbReference type="PROSITE" id="PS00455">
    <property type="entry name" value="AMP_BINDING"/>
    <property type="match status" value="1"/>
</dbReference>
<dbReference type="InterPro" id="IPR042099">
    <property type="entry name" value="ANL_N_sf"/>
</dbReference>
<feature type="region of interest" description="Disordered" evidence="11">
    <location>
        <begin position="689"/>
        <end position="710"/>
    </location>
</feature>
<sequence length="2391" mass="251699">MSGPDDTVHTLRTLVDLLMQRAQQRGDAPAFSFSRDGDEHEISRASYREFDRRARQIAVDLQAQGAAGERVLVLCPPGLDFIAGFFGCLYAGAIAIPVHPPMREHLLPRVESIIGDVQPRFALTTAEIEPKIKPAIDALPGGQALRWTITDDTAATNAAGWVPPQIDGDSVAMLQYTSGSTSAPKGVVLTHGNLVHNMATIAEAWNANTDMPHVVGVFWLPPYHDMGLIGGLLATMYVGGHSILMPPTAFIKRPMRWLEAISRHHAMITAAPNFAFDMCVELSSPAERAALDLSNWTVALCGAEPVRTATLDAFTDAFAPAGFKKESFYPVYGLAEGTLLVSGGSDRPVPMVQHIDRVALGDNRVIDVQVDDPNVATLVGCGKPRGGQRVIIVDPETRRECAADRVGEIWVAGGSVAHGYWGAPELSAETFAATLSDSGEGPFLRTGDLGFLHSGELFVTGRRKDLIIIRGTNHYPNDIELTVQDTDPGLLRGRGAVFSIAPEPGAAEQLVVVQEVDPSRIGPDAADEAMQAIRTAVTENHSVRTYAVVLVQPLQLPTTSSGKIQRSSCKQQYLDGALPVVAQWPSGARRPPPASVPAPAAQAAQQTPGTRSAAEISAWLVDRLAQDLELSVAEVDPAKPFAFYGLDSIHAVRLSTALEQWLGCELAPTIAYEYPSIDILSDHLARLNTPAKDEQSGPRQPEPAERPAADEPIAIVGIGCRFPGADGPEAFWRLLSGGVDATGEVPADRWDVDAFYNPDPSVPGTAVTRRGGFLDQVDQFDFQFFGISPRESAQMDPQQRLLLEVAWEALEDAGQVPDALAGSRTGVFVGISTNDYGFLRLGQPQLVDAYTGTGNALSIAANRLSYTFDFHGPSLSVDTACSSSLVAVDLACRSLRDGECNMALAAGVNVILSPALAINFSKARVMAPDGRCKTFDADADGYVRGEGAGVVVLKPLRQALEDNDPVYAVIRGSATNSDGRTNGLIAPSGRAQERVLTEAFHRAGLPAGAVQYIEAHGTGTAIGDAIEANALGTVLAEGRPESSRCLVGSVKTNIGHLEAAAGIAGLIKVALSLQQRAIPASLNYTEPNPHILFESLPLEVVQTLTPWPAGSRAVAGVSSFGFGGTNAHVVLTEAPQVRSGYRDESAAPRAELLALSARSPEALSALVGEYEMALFSSGLGATIVGGGALADLCYTAGARRGHHDYRLAVVGDSPAALFESLSAYRLGESRPGLSVGHCSPGRPGPGVTFVFSGQGSQWHGMAQRLQADEPVFADALAACDTALHPHLGHSILKELARDEDKSKLSDIGILQPTIFAIQVALAALWRSWGVEPAAVVGHSLGEVAAAHVAGALSLDDAARVICARARMLRGVRGRGAMMVTETTMAEAQELIAGHEREVAVAASNSHRSTVLAGERAVLEELMGKLAKRDRFCRWIEVDVASHSPQMEALGAGLRGSLVKLKPTAPTVPMYSTVTGELVGEQLLDADYWVSNLCSPVRFSPALRRLLETGHDTFVELSPHPILLTGAREDAENLHRSATLLPSMRRDDEGRSTMLGSLGTLYTRGHPVAWPQIYPEGSHCVPAPTYPWQRVHTWLDAGSIAAPRHGGAAGPGGGWRGPIRSAAQPGTVLVEVDVTTGALSTEQLGELACKAAELAFGPGSRSVGELSLRGGPAAADTVQFALTGDAFECYASAAGADWSLLATGTLVAGQSGEPVVIAAPADPRDRSYALRWQPESIVADGSGRSEGRPEGRASEPGSWLILSDGPVADTLRDHLEAQSQSCVLVEAVVGLAEIERVSADSYRIDPDKPEHFGELLRAAFGGDRPPCRGVVHLWNLLSAGADAESLDTATTVGSLSVVHLIQALTLSGWPDSPRLWLVTRGAQPAGWEESGPAAPAVAQAPVWGLARSIDHEHPELRATGVDLSADGGTEELRGLFSEIWSDNTETDVALRGHRRYVARLEPLENPAALSEQSGEFAARADASYLITGGLGAVGGKIAAWLVERGARHLVLMGRSAPSATAQATLDALRAAGAEVTVAQGDVTKSGDVAAALATIGTAMPPLRGVVHAAGTVDDAILARLDAAKLRAVMAPKVQGAWNLHTLTADAELDFFVLFSSAASVLGSPGAANYGAANAFLDALAWHRRAAGRPALSVNFGPWAGLGMFTNSELHRHFSHYGVEGMSAEAYFAALAALLAGPASQATQVLVLDIDWARWRPSAQSPLLRDLQAAVPAGPGGAAAASGLFEAVQAADPAQRQQLLETYLRDLVAGKLGLAPSGLDVTAPLNNLGVDSLITLELRIQVERELGIVVPVARLLDGPSVDSLAGWLSEQLAAGEHAERIPVPGTGAAPDVALPTPESDVLAQVSDLSDEAVDALLAKMIADGEHAQDGGNP</sequence>
<feature type="domain" description="Ketosynthase family 3 (KS3)" evidence="13">
    <location>
        <begin position="710"/>
        <end position="1133"/>
    </location>
</feature>
<dbReference type="InterPro" id="IPR025110">
    <property type="entry name" value="AMP-bd_C"/>
</dbReference>
<dbReference type="Pfam" id="PF02801">
    <property type="entry name" value="Ketoacyl-synt_C"/>
    <property type="match status" value="1"/>
</dbReference>
<dbReference type="InterPro" id="IPR050091">
    <property type="entry name" value="PKS_NRPS_Biosynth_Enz"/>
</dbReference>
<keyword evidence="9" id="KW-0511">Multifunctional enzyme</keyword>
<comment type="similarity">
    <text evidence="1">Belongs to the ATP-dependent AMP-binding enzyme family.</text>
</comment>
<dbReference type="InterPro" id="IPR032821">
    <property type="entry name" value="PKS_assoc"/>
</dbReference>
<dbReference type="InterPro" id="IPR013968">
    <property type="entry name" value="PKS_KR"/>
</dbReference>
<dbReference type="InterPro" id="IPR057326">
    <property type="entry name" value="KR_dom"/>
</dbReference>
<dbReference type="SMART" id="SM00825">
    <property type="entry name" value="PKS_KS"/>
    <property type="match status" value="1"/>
</dbReference>
<feature type="compositionally biased region" description="Basic and acidic residues" evidence="11">
    <location>
        <begin position="689"/>
        <end position="709"/>
    </location>
</feature>
<dbReference type="Pfam" id="PF00109">
    <property type="entry name" value="ketoacyl-synt"/>
    <property type="match status" value="1"/>
</dbReference>
<dbReference type="GO" id="GO:0016874">
    <property type="term" value="F:ligase activity"/>
    <property type="evidence" value="ECO:0007669"/>
    <property type="project" value="UniProtKB-KW"/>
</dbReference>
<feature type="region of interest" description="Disordered" evidence="11">
    <location>
        <begin position="585"/>
        <end position="610"/>
    </location>
</feature>
<dbReference type="InterPro" id="IPR009081">
    <property type="entry name" value="PP-bd_ACP"/>
</dbReference>
<dbReference type="PROSITE" id="PS00606">
    <property type="entry name" value="KS3_1"/>
    <property type="match status" value="1"/>
</dbReference>
<gene>
    <name evidence="14" type="ORF">MSEN_37870</name>
</gene>
<evidence type="ECO:0000313" key="14">
    <source>
        <dbReference type="EMBL" id="GFG72067.1"/>
    </source>
</evidence>
<dbReference type="SUPFAM" id="SSF47336">
    <property type="entry name" value="ACP-like"/>
    <property type="match status" value="2"/>
</dbReference>
<dbReference type="InterPro" id="IPR036736">
    <property type="entry name" value="ACP-like_sf"/>
</dbReference>
<dbReference type="CDD" id="cd00833">
    <property type="entry name" value="PKS"/>
    <property type="match status" value="1"/>
</dbReference>
<feature type="compositionally biased region" description="Basic and acidic residues" evidence="11">
    <location>
        <begin position="1742"/>
        <end position="1752"/>
    </location>
</feature>
<dbReference type="Pfam" id="PF00501">
    <property type="entry name" value="AMP-binding"/>
    <property type="match status" value="1"/>
</dbReference>
<comment type="caution">
    <text evidence="14">The sequence shown here is derived from an EMBL/GenBank/DDBJ whole genome shotgun (WGS) entry which is preliminary data.</text>
</comment>
<name>A0A7I9XS00_9MYCO</name>
<dbReference type="Proteomes" id="UP000465263">
    <property type="component" value="Unassembled WGS sequence"/>
</dbReference>
<evidence type="ECO:0000256" key="8">
    <source>
        <dbReference type="ARBA" id="ARBA00023098"/>
    </source>
</evidence>
<dbReference type="Gene3D" id="1.10.1200.10">
    <property type="entry name" value="ACP-like"/>
    <property type="match status" value="2"/>
</dbReference>
<dbReference type="CDD" id="cd05931">
    <property type="entry name" value="FAAL"/>
    <property type="match status" value="1"/>
</dbReference>
<evidence type="ECO:0000256" key="3">
    <source>
        <dbReference type="ARBA" id="ARBA00022553"/>
    </source>
</evidence>
<dbReference type="InterPro" id="IPR020841">
    <property type="entry name" value="PKS_Beta-ketoAc_synthase_dom"/>
</dbReference>
<feature type="compositionally biased region" description="Low complexity" evidence="11">
    <location>
        <begin position="597"/>
        <end position="610"/>
    </location>
</feature>
<feature type="domain" description="Carrier" evidence="12">
    <location>
        <begin position="2256"/>
        <end position="2330"/>
    </location>
</feature>
<evidence type="ECO:0000259" key="13">
    <source>
        <dbReference type="PROSITE" id="PS52004"/>
    </source>
</evidence>
<dbReference type="PANTHER" id="PTHR43775:SF37">
    <property type="entry name" value="SI:DKEY-61P9.11"/>
    <property type="match status" value="1"/>
</dbReference>
<dbReference type="Gene3D" id="3.40.50.720">
    <property type="entry name" value="NAD(P)-binding Rossmann-like Domain"/>
    <property type="match status" value="1"/>
</dbReference>